<dbReference type="InterPro" id="IPR052062">
    <property type="entry name" value="Murein_DD/LD_carboxypeptidase"/>
</dbReference>
<organism evidence="7 8">
    <name type="scientific">Dysgonomonas capnocytophagoides</name>
    <dbReference type="NCBI Taxonomy" id="45254"/>
    <lineage>
        <taxon>Bacteria</taxon>
        <taxon>Pseudomonadati</taxon>
        <taxon>Bacteroidota</taxon>
        <taxon>Bacteroidia</taxon>
        <taxon>Bacteroidales</taxon>
        <taxon>Dysgonomonadaceae</taxon>
        <taxon>Dysgonomonas</taxon>
    </lineage>
</organism>
<evidence type="ECO:0000313" key="7">
    <source>
        <dbReference type="EMBL" id="TFD96061.1"/>
    </source>
</evidence>
<dbReference type="Gene3D" id="3.90.1720.10">
    <property type="entry name" value="endopeptidase domain like (from Nostoc punctiforme)"/>
    <property type="match status" value="1"/>
</dbReference>
<proteinExistence type="inferred from homology"/>
<evidence type="ECO:0000256" key="3">
    <source>
        <dbReference type="ARBA" id="ARBA00022729"/>
    </source>
</evidence>
<dbReference type="STRING" id="1121485.GCA_000426485_00482"/>
<dbReference type="RefSeq" id="WP_134436443.1">
    <property type="nucleotide sequence ID" value="NZ_SOML01000006.1"/>
</dbReference>
<comment type="similarity">
    <text evidence="1">Belongs to the peptidase C40 family.</text>
</comment>
<dbReference type="PROSITE" id="PS51935">
    <property type="entry name" value="NLPC_P60"/>
    <property type="match status" value="1"/>
</dbReference>
<protein>
    <submittedName>
        <fullName evidence="7">NlpC/P60 family protein</fullName>
    </submittedName>
</protein>
<keyword evidence="4" id="KW-0378">Hydrolase</keyword>
<name>A0A4Y8L1C0_9BACT</name>
<reference evidence="7 8" key="1">
    <citation type="submission" date="2019-03" db="EMBL/GenBank/DDBJ databases">
        <title>San Antonio Military Medical Center submission to MRSN (WRAIR), pending publication.</title>
        <authorList>
            <person name="Blyth D.M."/>
            <person name="Mccarthy S.L."/>
            <person name="Schall S.E."/>
            <person name="Stam J.A."/>
            <person name="Ong A.C."/>
            <person name="Mcgann P.T."/>
        </authorList>
    </citation>
    <scope>NUCLEOTIDE SEQUENCE [LARGE SCALE GENOMIC DNA]</scope>
    <source>
        <strain evidence="7 8">MRSN571793</strain>
    </source>
</reference>
<dbReference type="OrthoDB" id="9807055at2"/>
<dbReference type="PANTHER" id="PTHR47360:SF1">
    <property type="entry name" value="ENDOPEPTIDASE NLPC-RELATED"/>
    <property type="match status" value="1"/>
</dbReference>
<dbReference type="InterPro" id="IPR000064">
    <property type="entry name" value="NLP_P60_dom"/>
</dbReference>
<comment type="caution">
    <text evidence="7">The sequence shown here is derived from an EMBL/GenBank/DDBJ whole genome shotgun (WGS) entry which is preliminary data.</text>
</comment>
<gene>
    <name evidence="7" type="ORF">E2605_10735</name>
</gene>
<evidence type="ECO:0000259" key="6">
    <source>
        <dbReference type="PROSITE" id="PS51935"/>
    </source>
</evidence>
<accession>A0A4Y8L1C0</accession>
<evidence type="ECO:0000256" key="5">
    <source>
        <dbReference type="ARBA" id="ARBA00022807"/>
    </source>
</evidence>
<dbReference type="AlphaFoldDB" id="A0A4Y8L1C0"/>
<sequence length="176" mass="19860">MIVYTKYQNLRFFLLPVLVLLLASCGSNKVLYNPEEVAGLSRKLNVPIRNDDVNMPLYVEVSYWMGVPYRYGGNTKSGTDCSGFVGEVFRKVYGRQLDRSSDGQAKNNVHKVGKHKLKTGDLVFFRTAAKSKKIDHVGIFLKDGLFIHASTSKGVIVSSLDEDYYKRTWQKGGRVK</sequence>
<evidence type="ECO:0000256" key="2">
    <source>
        <dbReference type="ARBA" id="ARBA00022670"/>
    </source>
</evidence>
<dbReference type="PANTHER" id="PTHR47360">
    <property type="entry name" value="MUREIN DD-ENDOPEPTIDASE MEPS/MUREIN LD-CARBOXYPEPTIDASE"/>
    <property type="match status" value="1"/>
</dbReference>
<evidence type="ECO:0000313" key="8">
    <source>
        <dbReference type="Proteomes" id="UP000297861"/>
    </source>
</evidence>
<dbReference type="EMBL" id="SOML01000006">
    <property type="protein sequence ID" value="TFD96061.1"/>
    <property type="molecule type" value="Genomic_DNA"/>
</dbReference>
<dbReference type="GO" id="GO:0008234">
    <property type="term" value="F:cysteine-type peptidase activity"/>
    <property type="evidence" value="ECO:0007669"/>
    <property type="project" value="UniProtKB-KW"/>
</dbReference>
<dbReference type="Proteomes" id="UP000297861">
    <property type="component" value="Unassembled WGS sequence"/>
</dbReference>
<keyword evidence="3" id="KW-0732">Signal</keyword>
<dbReference type="SUPFAM" id="SSF54001">
    <property type="entry name" value="Cysteine proteinases"/>
    <property type="match status" value="1"/>
</dbReference>
<evidence type="ECO:0000256" key="1">
    <source>
        <dbReference type="ARBA" id="ARBA00007074"/>
    </source>
</evidence>
<dbReference type="InterPro" id="IPR038765">
    <property type="entry name" value="Papain-like_cys_pep_sf"/>
</dbReference>
<evidence type="ECO:0000256" key="4">
    <source>
        <dbReference type="ARBA" id="ARBA00022801"/>
    </source>
</evidence>
<dbReference type="GO" id="GO:0006508">
    <property type="term" value="P:proteolysis"/>
    <property type="evidence" value="ECO:0007669"/>
    <property type="project" value="UniProtKB-KW"/>
</dbReference>
<keyword evidence="5" id="KW-0788">Thiol protease</keyword>
<dbReference type="Pfam" id="PF00877">
    <property type="entry name" value="NLPC_P60"/>
    <property type="match status" value="1"/>
</dbReference>
<keyword evidence="2" id="KW-0645">Protease</keyword>
<dbReference type="PROSITE" id="PS51257">
    <property type="entry name" value="PROKAR_LIPOPROTEIN"/>
    <property type="match status" value="1"/>
</dbReference>
<feature type="domain" description="NlpC/P60" evidence="6">
    <location>
        <begin position="51"/>
        <end position="176"/>
    </location>
</feature>
<keyword evidence="8" id="KW-1185">Reference proteome</keyword>